<evidence type="ECO:0000313" key="5">
    <source>
        <dbReference type="Proteomes" id="UP000041254"/>
    </source>
</evidence>
<evidence type="ECO:0000256" key="3">
    <source>
        <dbReference type="ARBA" id="ARBA00046339"/>
    </source>
</evidence>
<keyword evidence="5" id="KW-1185">Reference proteome</keyword>
<dbReference type="AlphaFoldDB" id="A0A0G4ERZ5"/>
<dbReference type="VEuPathDB" id="CryptoDB:Vbra_8098"/>
<dbReference type="PIRSF" id="PIRSF009467">
    <property type="entry name" value="Ureas_acces_UreF"/>
    <property type="match status" value="1"/>
</dbReference>
<evidence type="ECO:0000256" key="1">
    <source>
        <dbReference type="ARBA" id="ARBA00022988"/>
    </source>
</evidence>
<dbReference type="InterPro" id="IPR002639">
    <property type="entry name" value="UreF"/>
</dbReference>
<dbReference type="PANTHER" id="PTHR33620">
    <property type="entry name" value="UREASE ACCESSORY PROTEIN F"/>
    <property type="match status" value="1"/>
</dbReference>
<keyword evidence="2" id="KW-0143">Chaperone</keyword>
<comment type="similarity">
    <text evidence="3">Belongs to the UreF family.</text>
</comment>
<dbReference type="GO" id="GO:0016151">
    <property type="term" value="F:nickel cation binding"/>
    <property type="evidence" value="ECO:0007669"/>
    <property type="project" value="InterPro"/>
</dbReference>
<gene>
    <name evidence="4" type="ORF">Vbra_8098</name>
</gene>
<protein>
    <recommendedName>
        <fullName evidence="6">Urease accessory protein UreF</fullName>
    </recommendedName>
</protein>
<dbReference type="InterPro" id="IPR038277">
    <property type="entry name" value="UreF_sf"/>
</dbReference>
<dbReference type="Gene3D" id="1.10.4190.10">
    <property type="entry name" value="Urease accessory protein UreF"/>
    <property type="match status" value="1"/>
</dbReference>
<dbReference type="OMA" id="WVGRHEK"/>
<dbReference type="STRING" id="1169540.A0A0G4ERZ5"/>
<dbReference type="Proteomes" id="UP000041254">
    <property type="component" value="Unassembled WGS sequence"/>
</dbReference>
<dbReference type="Pfam" id="PF01730">
    <property type="entry name" value="UreF"/>
    <property type="match status" value="1"/>
</dbReference>
<dbReference type="OrthoDB" id="428860at2759"/>
<name>A0A0G4ERZ5_VITBC</name>
<evidence type="ECO:0000256" key="2">
    <source>
        <dbReference type="ARBA" id="ARBA00023186"/>
    </source>
</evidence>
<sequence>MGSVVDEERGAATLLTLLQLVDSAFPVGGFSHSNGLEASIQLGLVPSGKQTAPPPSPSPPPTPLHSFLLQSVSNVASLHLPFVREAYRCGHTMASLCVLEAEWKACSHNHVASRASVKQGRGLIGSVVAAFGDASCSGVSLSGLDAAVATGQLDGHFPILWGAVCRALGVPLTDTMESYLFASSRTALSAAVREGSLTGPLNAQRLQAALRDPIRQAVRMSEGIAVCQAHCVYPLVEYCQASHDSLFAKMFYS</sequence>
<organism evidence="4 5">
    <name type="scientific">Vitrella brassicaformis (strain CCMP3155)</name>
    <dbReference type="NCBI Taxonomy" id="1169540"/>
    <lineage>
        <taxon>Eukaryota</taxon>
        <taxon>Sar</taxon>
        <taxon>Alveolata</taxon>
        <taxon>Colpodellida</taxon>
        <taxon>Vitrellaceae</taxon>
        <taxon>Vitrella</taxon>
    </lineage>
</organism>
<evidence type="ECO:0000313" key="4">
    <source>
        <dbReference type="EMBL" id="CEM00996.1"/>
    </source>
</evidence>
<proteinExistence type="inferred from homology"/>
<keyword evidence="1" id="KW-0996">Nickel insertion</keyword>
<dbReference type="PANTHER" id="PTHR33620:SF1">
    <property type="entry name" value="UREASE ACCESSORY PROTEIN F"/>
    <property type="match status" value="1"/>
</dbReference>
<reference evidence="4 5" key="1">
    <citation type="submission" date="2014-11" db="EMBL/GenBank/DDBJ databases">
        <authorList>
            <person name="Zhu J."/>
            <person name="Qi W."/>
            <person name="Song R."/>
        </authorList>
    </citation>
    <scope>NUCLEOTIDE SEQUENCE [LARGE SCALE GENOMIC DNA]</scope>
</reference>
<evidence type="ECO:0008006" key="6">
    <source>
        <dbReference type="Google" id="ProtNLM"/>
    </source>
</evidence>
<accession>A0A0G4ERZ5</accession>
<dbReference type="InParanoid" id="A0A0G4ERZ5"/>
<dbReference type="EMBL" id="CDMY01000304">
    <property type="protein sequence ID" value="CEM00996.1"/>
    <property type="molecule type" value="Genomic_DNA"/>
</dbReference>